<keyword evidence="2" id="KW-1185">Reference proteome</keyword>
<comment type="caution">
    <text evidence="1">The sequence shown here is derived from an EMBL/GenBank/DDBJ whole genome shotgun (WGS) entry which is preliminary data.</text>
</comment>
<accession>A0A7K0CLY7</accession>
<evidence type="ECO:0008006" key="3">
    <source>
        <dbReference type="Google" id="ProtNLM"/>
    </source>
</evidence>
<reference evidence="1 2" key="1">
    <citation type="submission" date="2019-10" db="EMBL/GenBank/DDBJ databases">
        <title>Streptomyces smaragdinus sp. nov. and Streptomyces fabii sp. nov., isolated from the gut of fungus growing-termite Macrotermes natalensis.</title>
        <authorList>
            <person name="Schwitalla J."/>
            <person name="Benndorf R."/>
            <person name="Martin K."/>
            <person name="De Beer W."/>
            <person name="Kaster A.-K."/>
            <person name="Vollmers J."/>
            <person name="Poulsen M."/>
            <person name="Beemelmanns C."/>
        </authorList>
    </citation>
    <scope>NUCLEOTIDE SEQUENCE [LARGE SCALE GENOMIC DNA]</scope>
    <source>
        <strain evidence="1 2">RB5</strain>
    </source>
</reference>
<protein>
    <recommendedName>
        <fullName evidence="3">DUF3800 domain-containing protein</fullName>
    </recommendedName>
</protein>
<dbReference type="InterPro" id="IPR024524">
    <property type="entry name" value="DUF3800"/>
</dbReference>
<organism evidence="1 2">
    <name type="scientific">Streptomyces smaragdinus</name>
    <dbReference type="NCBI Taxonomy" id="2585196"/>
    <lineage>
        <taxon>Bacteria</taxon>
        <taxon>Bacillati</taxon>
        <taxon>Actinomycetota</taxon>
        <taxon>Actinomycetes</taxon>
        <taxon>Kitasatosporales</taxon>
        <taxon>Streptomycetaceae</taxon>
        <taxon>Streptomyces</taxon>
    </lineage>
</organism>
<dbReference type="EMBL" id="WEGJ01000021">
    <property type="protein sequence ID" value="MQY14496.1"/>
    <property type="molecule type" value="Genomic_DNA"/>
</dbReference>
<dbReference type="Proteomes" id="UP000466345">
    <property type="component" value="Unassembled WGS sequence"/>
</dbReference>
<evidence type="ECO:0000313" key="2">
    <source>
        <dbReference type="Proteomes" id="UP000466345"/>
    </source>
</evidence>
<name>A0A7K0CLY7_9ACTN</name>
<dbReference type="AlphaFoldDB" id="A0A7K0CLY7"/>
<dbReference type="Pfam" id="PF12686">
    <property type="entry name" value="DUF3800"/>
    <property type="match status" value="1"/>
</dbReference>
<proteinExistence type="predicted"/>
<sequence length="223" mass="24713">MVALVVAEGHLRPLHRALDAVVGKAADSYPVDPYAELHGHALVQARDDWERMGNKGSNMIRARIGIYADAMRAIGSHDVRIIVRGLDLPAHFASQESSVPPHQLVLMHLLEQICDHVEQRETLGLVIADEIEGADDHRSHFRDYQTVGTGGTISSKLPCLVDTIHFAPSKASRLLQAADLVAYLHRRLTAGQDRDPRARKANEKLWSLVAPRVTHLECWTPQA</sequence>
<gene>
    <name evidence="1" type="ORF">SRB5_46640</name>
</gene>
<evidence type="ECO:0000313" key="1">
    <source>
        <dbReference type="EMBL" id="MQY14496.1"/>
    </source>
</evidence>